<proteinExistence type="predicted"/>
<dbReference type="EMBL" id="HACG01044157">
    <property type="protein sequence ID" value="CEK91022.1"/>
    <property type="molecule type" value="Transcribed_RNA"/>
</dbReference>
<name>A0A0B7BDS2_9EUPU</name>
<gene>
    <name evidence="1" type="primary">ORF180525</name>
</gene>
<sequence length="52" mass="5983">MLIRFVCGGFYIYLYEARSFSLGWMSVLVLSDRTAFLLDVVMWVGNSPKMAQ</sequence>
<protein>
    <submittedName>
        <fullName evidence="1">Uncharacterized protein</fullName>
    </submittedName>
</protein>
<reference evidence="1" key="1">
    <citation type="submission" date="2014-12" db="EMBL/GenBank/DDBJ databases">
        <title>Insight into the proteome of Arion vulgaris.</title>
        <authorList>
            <person name="Aradska J."/>
            <person name="Bulat T."/>
            <person name="Smidak R."/>
            <person name="Sarate P."/>
            <person name="Gangsoo J."/>
            <person name="Sialana F."/>
            <person name="Bilban M."/>
            <person name="Lubec G."/>
        </authorList>
    </citation>
    <scope>NUCLEOTIDE SEQUENCE</scope>
    <source>
        <tissue evidence="1">Skin</tissue>
    </source>
</reference>
<feature type="non-terminal residue" evidence="1">
    <location>
        <position position="52"/>
    </location>
</feature>
<organism evidence="1">
    <name type="scientific">Arion vulgaris</name>
    <dbReference type="NCBI Taxonomy" id="1028688"/>
    <lineage>
        <taxon>Eukaryota</taxon>
        <taxon>Metazoa</taxon>
        <taxon>Spiralia</taxon>
        <taxon>Lophotrochozoa</taxon>
        <taxon>Mollusca</taxon>
        <taxon>Gastropoda</taxon>
        <taxon>Heterobranchia</taxon>
        <taxon>Euthyneura</taxon>
        <taxon>Panpulmonata</taxon>
        <taxon>Eupulmonata</taxon>
        <taxon>Stylommatophora</taxon>
        <taxon>Helicina</taxon>
        <taxon>Arionoidea</taxon>
        <taxon>Arionidae</taxon>
        <taxon>Arion</taxon>
    </lineage>
</organism>
<dbReference type="AlphaFoldDB" id="A0A0B7BDS2"/>
<accession>A0A0B7BDS2</accession>
<evidence type="ECO:0000313" key="1">
    <source>
        <dbReference type="EMBL" id="CEK91022.1"/>
    </source>
</evidence>